<evidence type="ECO:0000313" key="1">
    <source>
        <dbReference type="EMBL" id="MVO87913.1"/>
    </source>
</evidence>
<gene>
    <name evidence="1" type="ORF">GPA10_24930</name>
</gene>
<evidence type="ECO:0000313" key="2">
    <source>
        <dbReference type="Proteomes" id="UP000483802"/>
    </source>
</evidence>
<proteinExistence type="predicted"/>
<sequence length="54" mass="6295">MADLKYTAWERAQIAAVEVRSLKRAAAIGYDAHTERLRALKRIEDKARRRANRK</sequence>
<dbReference type="Proteomes" id="UP000483802">
    <property type="component" value="Unassembled WGS sequence"/>
</dbReference>
<name>A0A6L6X275_9ACTN</name>
<accession>A0A6L6X275</accession>
<dbReference type="RefSeq" id="WP_157167465.1">
    <property type="nucleotide sequence ID" value="NZ_WPNZ01000014.1"/>
</dbReference>
<keyword evidence="2" id="KW-1185">Reference proteome</keyword>
<comment type="caution">
    <text evidence="1">The sequence shown here is derived from an EMBL/GenBank/DDBJ whole genome shotgun (WGS) entry which is preliminary data.</text>
</comment>
<protein>
    <submittedName>
        <fullName evidence="1">Uncharacterized protein</fullName>
    </submittedName>
</protein>
<organism evidence="1 2">
    <name type="scientific">Streptomyces typhae</name>
    <dbReference type="NCBI Taxonomy" id="2681492"/>
    <lineage>
        <taxon>Bacteria</taxon>
        <taxon>Bacillati</taxon>
        <taxon>Actinomycetota</taxon>
        <taxon>Actinomycetes</taxon>
        <taxon>Kitasatosporales</taxon>
        <taxon>Streptomycetaceae</taxon>
        <taxon>Streptomyces</taxon>
    </lineage>
</organism>
<reference evidence="1 2" key="1">
    <citation type="submission" date="2019-11" db="EMBL/GenBank/DDBJ databases">
        <title>Streptomyces typhae sp. nov., a novel endophytic actinomycete isolated from the root of cattail pollen (Typha angustifolia L.).</title>
        <authorList>
            <person name="Peng C."/>
        </authorList>
    </citation>
    <scope>NUCLEOTIDE SEQUENCE [LARGE SCALE GENOMIC DNA]</scope>
    <source>
        <strain evidence="2">p1417</strain>
    </source>
</reference>
<dbReference type="AlphaFoldDB" id="A0A6L6X275"/>
<dbReference type="EMBL" id="WPNZ01000014">
    <property type="protein sequence ID" value="MVO87913.1"/>
    <property type="molecule type" value="Genomic_DNA"/>
</dbReference>